<dbReference type="RefSeq" id="WP_268003543.1">
    <property type="nucleotide sequence ID" value="NZ_BSUT01000001.1"/>
</dbReference>
<organism evidence="2 3">
    <name type="scientific">Alicyclobacillus fastidiosus</name>
    <dbReference type="NCBI Taxonomy" id="392011"/>
    <lineage>
        <taxon>Bacteria</taxon>
        <taxon>Bacillati</taxon>
        <taxon>Bacillota</taxon>
        <taxon>Bacilli</taxon>
        <taxon>Bacillales</taxon>
        <taxon>Alicyclobacillaceae</taxon>
        <taxon>Alicyclobacillus</taxon>
    </lineage>
</organism>
<keyword evidence="1" id="KW-0812">Transmembrane</keyword>
<reference evidence="2" key="1">
    <citation type="submission" date="2022-08" db="EMBL/GenBank/DDBJ databases">
        <title>Alicyclobacillus fastidiosus DSM 17978, complete genome.</title>
        <authorList>
            <person name="Wang Q."/>
            <person name="Cai R."/>
            <person name="Wang Z."/>
        </authorList>
    </citation>
    <scope>NUCLEOTIDE SEQUENCE</scope>
    <source>
        <strain evidence="2">DSM 17978</strain>
    </source>
</reference>
<protein>
    <submittedName>
        <fullName evidence="2">Uncharacterized protein</fullName>
    </submittedName>
</protein>
<dbReference type="Proteomes" id="UP001164761">
    <property type="component" value="Chromosome"/>
</dbReference>
<feature type="transmembrane region" description="Helical" evidence="1">
    <location>
        <begin position="6"/>
        <end position="33"/>
    </location>
</feature>
<sequence length="43" mass="4764">MASALYTFLLLPAVVLCLLSGIVVISMRILTFISVTIAKRRIR</sequence>
<evidence type="ECO:0000313" key="3">
    <source>
        <dbReference type="Proteomes" id="UP001164761"/>
    </source>
</evidence>
<name>A0ABY6Z9W8_9BACL</name>
<evidence type="ECO:0000256" key="1">
    <source>
        <dbReference type="SAM" id="Phobius"/>
    </source>
</evidence>
<gene>
    <name evidence="2" type="ORF">NZD89_14590</name>
</gene>
<keyword evidence="1" id="KW-1133">Transmembrane helix</keyword>
<accession>A0ABY6Z9W8</accession>
<keyword evidence="3" id="KW-1185">Reference proteome</keyword>
<proteinExistence type="predicted"/>
<keyword evidence="1" id="KW-0472">Membrane</keyword>
<dbReference type="EMBL" id="CP104067">
    <property type="protein sequence ID" value="WAH39646.1"/>
    <property type="molecule type" value="Genomic_DNA"/>
</dbReference>
<evidence type="ECO:0000313" key="2">
    <source>
        <dbReference type="EMBL" id="WAH39646.1"/>
    </source>
</evidence>